<name>A0ABU9YFH5_9PROT</name>
<protein>
    <submittedName>
        <fullName evidence="9">C-type cytochrome biogenesis protein CcmI</fullName>
    </submittedName>
</protein>
<dbReference type="Gene3D" id="1.25.40.10">
    <property type="entry name" value="Tetratricopeptide repeat domain"/>
    <property type="match status" value="2"/>
</dbReference>
<keyword evidence="2" id="KW-0677">Repeat</keyword>
<evidence type="ECO:0000256" key="6">
    <source>
        <dbReference type="SAM" id="MobiDB-lite"/>
    </source>
</evidence>
<sequence length="479" mass="51061">MISGIWFWAAIALATLICLTVLLLPVLKGRARERGAARLGDIAIYRDQLAEVDRELASGRLTAEEAVAARLEIQRRLLAVDGARGAQPHHVASGSKERRRANRLSAILIVVVPLIAVGLYVRIGNPGLPDQPAGARPVAAAGSDADLARLAEELSTRLETADSEDPRGWTLLGRSLTSLGRHEEAARAFARALALTPDDVDLLTSAAAAEVIAVGGQVDEHARVLFERAVSIDPDNAAARYYLGLADAQGGRIEAALERWVALAADTPANAPWRPELERQIRRAAGDLGRPLAGLMPEAWQEGAGTATAGGRGEGMAVPPAQAEMIRGMVEGLAARLSDAPEDPEGWLRLARSYAVLGDRAASRAALVRGAEANPRVMDIQLALMQARLEPADDTAMDPRIPAAARDARKRALDMAPDHEMALWLGGQVHLRDGEPAAARDLWQRLLDRLPADSPDRAAVERQLSALPAPEPAPEPSND</sequence>
<dbReference type="InterPro" id="IPR017560">
    <property type="entry name" value="Cyt_c_biogenesis_CcmI"/>
</dbReference>
<proteinExistence type="predicted"/>
<dbReference type="InterPro" id="IPR011990">
    <property type="entry name" value="TPR-like_helical_dom_sf"/>
</dbReference>
<keyword evidence="4 5" id="KW-0802">TPR repeat</keyword>
<dbReference type="PANTHER" id="PTHR47870:SF1">
    <property type="entry name" value="CYTOCHROME C-TYPE BIOGENESIS PROTEIN CCMH"/>
    <property type="match status" value="1"/>
</dbReference>
<dbReference type="NCBIfam" id="TIGR03142">
    <property type="entry name" value="cytochro_ccmI"/>
    <property type="match status" value="1"/>
</dbReference>
<organism evidence="9 10">
    <name type="scientific">Tistrella arctica</name>
    <dbReference type="NCBI Taxonomy" id="3133430"/>
    <lineage>
        <taxon>Bacteria</taxon>
        <taxon>Pseudomonadati</taxon>
        <taxon>Pseudomonadota</taxon>
        <taxon>Alphaproteobacteria</taxon>
        <taxon>Geminicoccales</taxon>
        <taxon>Geminicoccaceae</taxon>
        <taxon>Tistrella</taxon>
    </lineage>
</organism>
<dbReference type="PANTHER" id="PTHR47870">
    <property type="entry name" value="CYTOCHROME C-TYPE BIOGENESIS PROTEIN CCMH"/>
    <property type="match status" value="1"/>
</dbReference>
<feature type="domain" description="Cytochrome c-type biogenesis protein H TPR" evidence="8">
    <location>
        <begin position="142"/>
        <end position="271"/>
    </location>
</feature>
<evidence type="ECO:0000256" key="2">
    <source>
        <dbReference type="ARBA" id="ARBA00022737"/>
    </source>
</evidence>
<dbReference type="EMBL" id="JBBKTW010000002">
    <property type="protein sequence ID" value="MEN2987539.1"/>
    <property type="molecule type" value="Genomic_DNA"/>
</dbReference>
<evidence type="ECO:0000313" key="10">
    <source>
        <dbReference type="Proteomes" id="UP001413721"/>
    </source>
</evidence>
<keyword evidence="7" id="KW-1133">Transmembrane helix</keyword>
<dbReference type="InterPro" id="IPR051263">
    <property type="entry name" value="C-type_cytochrome_biogenesis"/>
</dbReference>
<dbReference type="InterPro" id="IPR056413">
    <property type="entry name" value="TPR_CcmH_CycH"/>
</dbReference>
<feature type="compositionally biased region" description="Pro residues" evidence="6">
    <location>
        <begin position="469"/>
        <end position="479"/>
    </location>
</feature>
<feature type="transmembrane region" description="Helical" evidence="7">
    <location>
        <begin position="104"/>
        <end position="123"/>
    </location>
</feature>
<comment type="caution">
    <text evidence="9">The sequence shown here is derived from an EMBL/GenBank/DDBJ whole genome shotgun (WGS) entry which is preliminary data.</text>
</comment>
<evidence type="ECO:0000256" key="7">
    <source>
        <dbReference type="SAM" id="Phobius"/>
    </source>
</evidence>
<reference evidence="9 10" key="1">
    <citation type="submission" date="2024-03" db="EMBL/GenBank/DDBJ databases">
        <title>High-quality draft genome sequencing of Tistrella sp. BH-R2-4.</title>
        <authorList>
            <person name="Dong C."/>
        </authorList>
    </citation>
    <scope>NUCLEOTIDE SEQUENCE [LARGE SCALE GENOMIC DNA]</scope>
    <source>
        <strain evidence="9 10">BH-R2-4</strain>
    </source>
</reference>
<comment type="subcellular location">
    <subcellularLocation>
        <location evidence="1">Cell envelope</location>
    </subcellularLocation>
</comment>
<keyword evidence="3" id="KW-0201">Cytochrome c-type biogenesis</keyword>
<accession>A0ABU9YFH5</accession>
<evidence type="ECO:0000313" key="9">
    <source>
        <dbReference type="EMBL" id="MEN2987539.1"/>
    </source>
</evidence>
<evidence type="ECO:0000256" key="1">
    <source>
        <dbReference type="ARBA" id="ARBA00004196"/>
    </source>
</evidence>
<dbReference type="SMART" id="SM00028">
    <property type="entry name" value="TPR"/>
    <property type="match status" value="2"/>
</dbReference>
<feature type="repeat" description="TPR" evidence="5">
    <location>
        <begin position="166"/>
        <end position="199"/>
    </location>
</feature>
<gene>
    <name evidence="9" type="primary">ccmI</name>
    <name evidence="9" type="ORF">WG926_04430</name>
</gene>
<evidence type="ECO:0000256" key="4">
    <source>
        <dbReference type="ARBA" id="ARBA00022803"/>
    </source>
</evidence>
<keyword evidence="7" id="KW-0812">Transmembrane</keyword>
<dbReference type="PROSITE" id="PS50005">
    <property type="entry name" value="TPR"/>
    <property type="match status" value="1"/>
</dbReference>
<dbReference type="Proteomes" id="UP001413721">
    <property type="component" value="Unassembled WGS sequence"/>
</dbReference>
<dbReference type="RefSeq" id="WP_345932792.1">
    <property type="nucleotide sequence ID" value="NZ_JBBKTV010000003.1"/>
</dbReference>
<dbReference type="SUPFAM" id="SSF48452">
    <property type="entry name" value="TPR-like"/>
    <property type="match status" value="1"/>
</dbReference>
<keyword evidence="10" id="KW-1185">Reference proteome</keyword>
<evidence type="ECO:0000256" key="3">
    <source>
        <dbReference type="ARBA" id="ARBA00022748"/>
    </source>
</evidence>
<dbReference type="Pfam" id="PF23914">
    <property type="entry name" value="TPR_CcmH_CycH"/>
    <property type="match status" value="2"/>
</dbReference>
<evidence type="ECO:0000256" key="5">
    <source>
        <dbReference type="PROSITE-ProRule" id="PRU00339"/>
    </source>
</evidence>
<evidence type="ECO:0000259" key="8">
    <source>
        <dbReference type="Pfam" id="PF23914"/>
    </source>
</evidence>
<feature type="region of interest" description="Disordered" evidence="6">
    <location>
        <begin position="454"/>
        <end position="479"/>
    </location>
</feature>
<keyword evidence="7" id="KW-0472">Membrane</keyword>
<feature type="transmembrane region" description="Helical" evidence="7">
    <location>
        <begin position="6"/>
        <end position="27"/>
    </location>
</feature>
<feature type="domain" description="Cytochrome c-type biogenesis protein H TPR" evidence="8">
    <location>
        <begin position="324"/>
        <end position="456"/>
    </location>
</feature>
<dbReference type="InterPro" id="IPR019734">
    <property type="entry name" value="TPR_rpt"/>
</dbReference>